<feature type="compositionally biased region" description="Low complexity" evidence="1">
    <location>
        <begin position="856"/>
        <end position="873"/>
    </location>
</feature>
<comment type="caution">
    <text evidence="3">The sequence shown here is derived from an EMBL/GenBank/DDBJ whole genome shotgun (WGS) entry which is preliminary data.</text>
</comment>
<keyword evidence="4" id="KW-1185">Reference proteome</keyword>
<feature type="region of interest" description="Disordered" evidence="1">
    <location>
        <begin position="288"/>
        <end position="325"/>
    </location>
</feature>
<feature type="compositionally biased region" description="Polar residues" evidence="1">
    <location>
        <begin position="363"/>
        <end position="372"/>
    </location>
</feature>
<feature type="compositionally biased region" description="Polar residues" evidence="1">
    <location>
        <begin position="250"/>
        <end position="262"/>
    </location>
</feature>
<reference evidence="3 4" key="2">
    <citation type="submission" date="2024-01" db="EMBL/GenBank/DDBJ databases">
        <title>Comparative genomics of Cryptococcus and Kwoniella reveals pathogenesis evolution and contrasting modes of karyotype evolution via chromosome fusion or intercentromeric recombination.</title>
        <authorList>
            <person name="Coelho M.A."/>
            <person name="David-Palma M."/>
            <person name="Shea T."/>
            <person name="Bowers K."/>
            <person name="Mcginley-Smith S."/>
            <person name="Mohammad A.W."/>
            <person name="Gnirke A."/>
            <person name="Yurkov A.M."/>
            <person name="Nowrousian M."/>
            <person name="Sun S."/>
            <person name="Cuomo C.A."/>
            <person name="Heitman J."/>
        </authorList>
    </citation>
    <scope>NUCLEOTIDE SEQUENCE [LARGE SCALE GENOMIC DNA]</scope>
    <source>
        <strain evidence="3 4">IND107</strain>
    </source>
</reference>
<feature type="region of interest" description="Disordered" evidence="1">
    <location>
        <begin position="708"/>
        <end position="772"/>
    </location>
</feature>
<feature type="region of interest" description="Disordered" evidence="1">
    <location>
        <begin position="1050"/>
        <end position="1095"/>
    </location>
</feature>
<feature type="region of interest" description="Disordered" evidence="1">
    <location>
        <begin position="1107"/>
        <end position="1130"/>
    </location>
</feature>
<sequence>MRLGKRRSKASLQDASQLDSWVTGQSSPSILSTQSKAAAESSPSFSDATFYSPSSTRASSPVEKSNVFGKKKRDKTGENKYPPSAFSPGHGWNFGRMRSFKGRNEESSRELTSESEPEADVSLRCPCSSLDLVESTNSGSPLPPRRQPVSRANFPSDIPYSVAVSQTPSTLYSSDTDELQSADSSVELAMSRDNLPIESPTCMSSATISPVLSRNALLPSSPSLSNDKDDAGISTRPLQEGPLKRPVKRSSVTMIYDQQASRKPQDVDIGKPSQSRSLSICSATYSKSSSPTPALSSGLHTEGIPSVPPFPSQLPHTHNASLPEGAAPANQYYFSSLNRNPSTATSHASTSSAACPSTEESAQSALLTTPSDPSGRELPNDHIWSRMSVELTKIPLESEEVLLGSTSLVGQQVIEDQGIVQDETKVLLDSPKSKAGSSKTTTPDKSSRALRIQTSNFDLGPVSRRDMRSSETPTRRDVLRSPVEGFTPINRDGPCENHSSFSCMRDNTRDRHNASLSTPSVASVSAYRAGEVGAATSALVSRTQEVPFPAPKRQNIIRSDERRRDEIEGKKLRKGPSKSPEEVKHVIDSGPQPVRHPPRKGSFENSVKAAAQTPQLYDFPYRPAPPPPHFSKTVSAQFSSTLKHMSLPMNEKRSYPSAFSSRQSLRIATSRGVTLPPLPPEPLSPAKGHEVPMERSRSFGRMLRRLSMGKSPGKKKQKQQPLQESSSGHQTNQDIGNLGLSGVPHLNDTESCNHKPALKEEKGDNRSSPETFRSTCVERNIDDNTALMLSATPLLPRRQLKDVFNSSGTAGRSKSMPPRKRSPPSSSADHILDGSNTTSPQGTAPSSPVSNDVGPSASATTLSSTDSTLKDTLPPSGSLHTWRTLLGPYTPPELLSLPSYFQPPRPYSPSAPSSPRHRSHNFAPDESERHSHEVRRRYRQSLVHIKDDNQFAYMLEEFSRIENDPRTRMALGGGVSIAPSSGRHEKNLSAGEEVGDYDGRLIMRGKSKDMLEKRAKQQSIAAWFVTREIVQGESRHAKLLAKGLRVAKAATASKSKDKEPGTSTSAASQFSRTSSNPTSELPGLPPAPSRLRSHYRTGSVPSLLRKRRSSFGEHQSQAPLGTMSSMASSPTASQHVDSAFILPATKSQLPARIPTSVALATLLSRLPNLLDLSLNLSSAFFHDASPYGVAQAFLEMEETLIREVGQWAGEVGNVVVSGVTESLNKVMEDERRKRGKGLIDEEGDQSDERLAYLDIILMPVQRASRYKLLFQELSTKIPPASTTHHKILAAIEASRRLAAKCDECQVMDLELLRRHVKKSKKLRPVSMGPGHK</sequence>
<feature type="compositionally biased region" description="Polar residues" evidence="1">
    <location>
        <begin position="1061"/>
        <end position="1079"/>
    </location>
</feature>
<feature type="region of interest" description="Disordered" evidence="1">
    <location>
        <begin position="1"/>
        <end position="156"/>
    </location>
</feature>
<evidence type="ECO:0000259" key="2">
    <source>
        <dbReference type="PROSITE" id="PS50010"/>
    </source>
</evidence>
<evidence type="ECO:0000256" key="1">
    <source>
        <dbReference type="SAM" id="MobiDB-lite"/>
    </source>
</evidence>
<dbReference type="GeneID" id="91990223"/>
<dbReference type="Gene3D" id="1.20.900.10">
    <property type="entry name" value="Dbl homology (DH) domain"/>
    <property type="match status" value="1"/>
</dbReference>
<proteinExistence type="predicted"/>
<feature type="region of interest" description="Disordered" evidence="1">
    <location>
        <begin position="219"/>
        <end position="275"/>
    </location>
</feature>
<evidence type="ECO:0000313" key="4">
    <source>
        <dbReference type="Proteomes" id="UP000054399"/>
    </source>
</evidence>
<feature type="compositionally biased region" description="Low complexity" evidence="1">
    <location>
        <begin position="341"/>
        <end position="362"/>
    </location>
</feature>
<dbReference type="Proteomes" id="UP000054399">
    <property type="component" value="Unassembled WGS sequence"/>
</dbReference>
<feature type="compositionally biased region" description="Polar residues" evidence="1">
    <location>
        <begin position="435"/>
        <end position="444"/>
    </location>
</feature>
<feature type="region of interest" description="Disordered" evidence="1">
    <location>
        <begin position="484"/>
        <end position="503"/>
    </location>
</feature>
<feature type="region of interest" description="Disordered" evidence="1">
    <location>
        <begin position="900"/>
        <end position="935"/>
    </location>
</feature>
<feature type="compositionally biased region" description="Polar residues" evidence="1">
    <location>
        <begin position="10"/>
        <end position="63"/>
    </location>
</feature>
<gene>
    <name evidence="3" type="ORF">I308_103367</name>
</gene>
<feature type="region of interest" description="Disordered" evidence="1">
    <location>
        <begin position="338"/>
        <end position="380"/>
    </location>
</feature>
<dbReference type="InterPro" id="IPR000219">
    <property type="entry name" value="DH_dom"/>
</dbReference>
<organism evidence="3 4">
    <name type="scientific">Cryptococcus tetragattii IND107</name>
    <dbReference type="NCBI Taxonomy" id="1296105"/>
    <lineage>
        <taxon>Eukaryota</taxon>
        <taxon>Fungi</taxon>
        <taxon>Dikarya</taxon>
        <taxon>Basidiomycota</taxon>
        <taxon>Agaricomycotina</taxon>
        <taxon>Tremellomycetes</taxon>
        <taxon>Tremellales</taxon>
        <taxon>Cryptococcaceae</taxon>
        <taxon>Cryptococcus</taxon>
        <taxon>Cryptococcus gattii species complex</taxon>
    </lineage>
</organism>
<feature type="region of interest" description="Disordered" evidence="1">
    <location>
        <begin position="805"/>
        <end position="877"/>
    </location>
</feature>
<feature type="region of interest" description="Disordered" evidence="1">
    <location>
        <begin position="670"/>
        <end position="695"/>
    </location>
</feature>
<reference evidence="4" key="1">
    <citation type="submission" date="2015-01" db="EMBL/GenBank/DDBJ databases">
        <title>The Genome Sequence of Cryptococcus gattii MMRL2647.</title>
        <authorList>
            <consortium name="The Broad Institute Genomics Platform"/>
            <person name="Cuomo C."/>
            <person name="Litvintseva A."/>
            <person name="Chen Y."/>
            <person name="Heitman J."/>
            <person name="Sun S."/>
            <person name="Springer D."/>
            <person name="Dromer F."/>
            <person name="Young S."/>
            <person name="Zeng Q."/>
            <person name="Gargeya S."/>
            <person name="Abouelleil A."/>
            <person name="Alvarado L."/>
            <person name="Chapman S.B."/>
            <person name="Gainer-Dewar J."/>
            <person name="Goldberg J."/>
            <person name="Griggs A."/>
            <person name="Gujja S."/>
            <person name="Hansen M."/>
            <person name="Howarth C."/>
            <person name="Imamovic A."/>
            <person name="Larimer J."/>
            <person name="Murphy C."/>
            <person name="Naylor J."/>
            <person name="Pearson M."/>
            <person name="Priest M."/>
            <person name="Roberts A."/>
            <person name="Saif S."/>
            <person name="Shea T."/>
            <person name="Sykes S."/>
            <person name="Wortman J."/>
            <person name="Nusbaum C."/>
            <person name="Birren B."/>
        </authorList>
    </citation>
    <scope>NUCLEOTIDE SEQUENCE [LARGE SCALE GENOMIC DNA]</scope>
    <source>
        <strain evidence="4">IND107</strain>
    </source>
</reference>
<feature type="region of interest" description="Disordered" evidence="1">
    <location>
        <begin position="426"/>
        <end position="448"/>
    </location>
</feature>
<feature type="compositionally biased region" description="Polar residues" evidence="1">
    <location>
        <begin position="834"/>
        <end position="850"/>
    </location>
</feature>
<name>A0ABR3BSZ3_9TREE</name>
<feature type="compositionally biased region" description="Basic and acidic residues" evidence="1">
    <location>
        <begin position="558"/>
        <end position="570"/>
    </location>
</feature>
<dbReference type="SUPFAM" id="SSF48065">
    <property type="entry name" value="DBL homology domain (DH-domain)"/>
    <property type="match status" value="1"/>
</dbReference>
<accession>A0ABR3BSZ3</accession>
<feature type="domain" description="DH" evidence="2">
    <location>
        <begin position="1161"/>
        <end position="1304"/>
    </location>
</feature>
<feature type="compositionally biased region" description="Basic and acidic residues" evidence="1">
    <location>
        <begin position="102"/>
        <end position="112"/>
    </location>
</feature>
<dbReference type="PROSITE" id="PS50010">
    <property type="entry name" value="DH_2"/>
    <property type="match status" value="1"/>
</dbReference>
<dbReference type="InterPro" id="IPR035899">
    <property type="entry name" value="DBL_dom_sf"/>
</dbReference>
<protein>
    <recommendedName>
        <fullName evidence="2">DH domain-containing protein</fullName>
    </recommendedName>
</protein>
<dbReference type="EMBL" id="ATAM02000005">
    <property type="protein sequence ID" value="KAL0250062.1"/>
    <property type="molecule type" value="Genomic_DNA"/>
</dbReference>
<feature type="compositionally biased region" description="Low complexity" evidence="1">
    <location>
        <begin position="288"/>
        <end position="297"/>
    </location>
</feature>
<dbReference type="RefSeq" id="XP_066614249.1">
    <property type="nucleotide sequence ID" value="XM_066757865.1"/>
</dbReference>
<evidence type="ECO:0000313" key="3">
    <source>
        <dbReference type="EMBL" id="KAL0250062.1"/>
    </source>
</evidence>
<dbReference type="Pfam" id="PF00621">
    <property type="entry name" value="RhoGEF"/>
    <property type="match status" value="1"/>
</dbReference>
<feature type="region of interest" description="Disordered" evidence="1">
    <location>
        <begin position="555"/>
        <end position="602"/>
    </location>
</feature>
<feature type="compositionally biased region" description="Basic and acidic residues" evidence="1">
    <location>
        <begin position="747"/>
        <end position="767"/>
    </location>
</feature>